<dbReference type="PRINTS" id="PR00081">
    <property type="entry name" value="GDHRDH"/>
</dbReference>
<dbReference type="Pfam" id="PF00106">
    <property type="entry name" value="adh_short"/>
    <property type="match status" value="1"/>
</dbReference>
<dbReference type="PANTHER" id="PTHR43658:SF8">
    <property type="entry name" value="17-BETA-HYDROXYSTEROID DEHYDROGENASE 14-RELATED"/>
    <property type="match status" value="1"/>
</dbReference>
<dbReference type="InterPro" id="IPR020904">
    <property type="entry name" value="Sc_DH/Rdtase_CS"/>
</dbReference>
<evidence type="ECO:0000313" key="5">
    <source>
        <dbReference type="Proteomes" id="UP001058860"/>
    </source>
</evidence>
<dbReference type="Gene3D" id="3.40.50.720">
    <property type="entry name" value="NAD(P)-binding Rossmann-like Domain"/>
    <property type="match status" value="1"/>
</dbReference>
<sequence>MGEQMSLQETSALVTGGASGLGLATAKRLAAAGAGVVIIDLNAEQGNAAADEIGGVFVQADVADTEHVQEAVKAATEIAPLRWVLNSAGIGAAERTVNRDGSPASLETFEKVIRVNLIGTFNVTRLAAAAIAQTEPDADGWRGSIINTASAAAFDGQIGQASYSASKGAIVGMTLPIARDLSSVGIRVNTIAPGLFDTPIYGTGEQAEAFKAHLGQNVPFPKRLGVADEFASMAMEILTNPYMNGETVRLDGAIRMPPK</sequence>
<keyword evidence="5" id="KW-1185">Reference proteome</keyword>
<protein>
    <submittedName>
        <fullName evidence="4">SDR family NAD(P)-dependent oxidoreductase</fullName>
    </submittedName>
</protein>
<evidence type="ECO:0000256" key="2">
    <source>
        <dbReference type="ARBA" id="ARBA00023002"/>
    </source>
</evidence>
<dbReference type="InterPro" id="IPR002347">
    <property type="entry name" value="SDR_fam"/>
</dbReference>
<dbReference type="PROSITE" id="PS00061">
    <property type="entry name" value="ADH_SHORT"/>
    <property type="match status" value="1"/>
</dbReference>
<name>A0ABY5PGE6_9ACTN</name>
<reference evidence="5" key="1">
    <citation type="submission" date="2021-11" db="EMBL/GenBank/DDBJ databases">
        <title>Cultivation dependent microbiological survey of springs from the worlds oldest radium mine currently devoted to the extraction of radon-saturated water.</title>
        <authorList>
            <person name="Kapinusova G."/>
            <person name="Smrhova T."/>
            <person name="Strejcek M."/>
            <person name="Suman J."/>
            <person name="Jani K."/>
            <person name="Pajer P."/>
            <person name="Uhlik O."/>
        </authorList>
    </citation>
    <scope>NUCLEOTIDE SEQUENCE [LARGE SCALE GENOMIC DNA]</scope>
    <source>
        <strain evidence="5">J379</strain>
    </source>
</reference>
<evidence type="ECO:0000256" key="3">
    <source>
        <dbReference type="RuleBase" id="RU000363"/>
    </source>
</evidence>
<dbReference type="SUPFAM" id="SSF51735">
    <property type="entry name" value="NAD(P)-binding Rossmann-fold domains"/>
    <property type="match status" value="1"/>
</dbReference>
<proteinExistence type="inferred from homology"/>
<gene>
    <name evidence="4" type="ORF">LRS13_24380</name>
</gene>
<dbReference type="InterPro" id="IPR036291">
    <property type="entry name" value="NAD(P)-bd_dom_sf"/>
</dbReference>
<organism evidence="4 5">
    <name type="scientific">Svornostia abyssi</name>
    <dbReference type="NCBI Taxonomy" id="2898438"/>
    <lineage>
        <taxon>Bacteria</taxon>
        <taxon>Bacillati</taxon>
        <taxon>Actinomycetota</taxon>
        <taxon>Thermoleophilia</taxon>
        <taxon>Solirubrobacterales</taxon>
        <taxon>Baekduiaceae</taxon>
        <taxon>Svornostia</taxon>
    </lineage>
</organism>
<dbReference type="Proteomes" id="UP001058860">
    <property type="component" value="Chromosome"/>
</dbReference>
<evidence type="ECO:0000313" key="4">
    <source>
        <dbReference type="EMBL" id="UUY03759.1"/>
    </source>
</evidence>
<dbReference type="PANTHER" id="PTHR43658">
    <property type="entry name" value="SHORT-CHAIN DEHYDROGENASE/REDUCTASE"/>
    <property type="match status" value="1"/>
</dbReference>
<comment type="similarity">
    <text evidence="1 3">Belongs to the short-chain dehydrogenases/reductases (SDR) family.</text>
</comment>
<accession>A0ABY5PGE6</accession>
<dbReference type="EMBL" id="CP088295">
    <property type="protein sequence ID" value="UUY03759.1"/>
    <property type="molecule type" value="Genomic_DNA"/>
</dbReference>
<evidence type="ECO:0000256" key="1">
    <source>
        <dbReference type="ARBA" id="ARBA00006484"/>
    </source>
</evidence>
<keyword evidence="2" id="KW-0560">Oxidoreductase</keyword>
<dbReference type="PRINTS" id="PR00080">
    <property type="entry name" value="SDRFAMILY"/>
</dbReference>